<dbReference type="Proteomes" id="UP000005306">
    <property type="component" value="Unassembled WGS sequence"/>
</dbReference>
<reference evidence="2 3" key="1">
    <citation type="submission" date="2006-04" db="EMBL/GenBank/DDBJ databases">
        <authorList>
            <person name="Giovannoni S.J."/>
            <person name="Cho J.-C."/>
            <person name="Ferriera S."/>
            <person name="Johnson J."/>
            <person name="Kravitz S."/>
            <person name="Halpern A."/>
            <person name="Remington K."/>
            <person name="Beeson K."/>
            <person name="Tran B."/>
            <person name="Rogers Y.-H."/>
            <person name="Friedman R."/>
            <person name="Venter J.C."/>
        </authorList>
    </citation>
    <scope>NUCLEOTIDE SEQUENCE [LARGE SCALE GENOMIC DNA]</scope>
    <source>
        <strain evidence="2 3">HTCC1002</strain>
    </source>
</reference>
<dbReference type="HOGENOM" id="CLU_3115807_0_0_5"/>
<organism evidence="2 3">
    <name type="scientific">Pelagibacter ubique (strain HTCC1002)</name>
    <dbReference type="NCBI Taxonomy" id="314261"/>
    <lineage>
        <taxon>Bacteria</taxon>
        <taxon>Pseudomonadati</taxon>
        <taxon>Pseudomonadota</taxon>
        <taxon>Alphaproteobacteria</taxon>
        <taxon>Candidatus Pelagibacterales</taxon>
        <taxon>Candidatus Pelagibacteraceae</taxon>
        <taxon>Candidatus Pelagibacter</taxon>
    </lineage>
</organism>
<feature type="region of interest" description="Disordered" evidence="1">
    <location>
        <begin position="1"/>
        <end position="35"/>
    </location>
</feature>
<gene>
    <name evidence="2" type="ORF">PU1002_00025</name>
</gene>
<accession>Q1UZY0</accession>
<dbReference type="AlphaFoldDB" id="Q1UZY0"/>
<name>Q1UZY0_PELU1</name>
<evidence type="ECO:0000313" key="3">
    <source>
        <dbReference type="Proteomes" id="UP000005306"/>
    </source>
</evidence>
<proteinExistence type="predicted"/>
<protein>
    <submittedName>
        <fullName evidence="2">Uncharacterized protein</fullName>
    </submittedName>
</protein>
<feature type="compositionally biased region" description="Basic and acidic residues" evidence="1">
    <location>
        <begin position="1"/>
        <end position="10"/>
    </location>
</feature>
<dbReference type="EMBL" id="AAPV01000002">
    <property type="protein sequence ID" value="EAS84061.1"/>
    <property type="molecule type" value="Genomic_DNA"/>
</dbReference>
<evidence type="ECO:0000256" key="1">
    <source>
        <dbReference type="SAM" id="MobiDB-lite"/>
    </source>
</evidence>
<sequence>MMGAVDKEEPLIVAPRTAGKMLPTSPGWRNGGKPPGLILQWLSDSPHASA</sequence>
<evidence type="ECO:0000313" key="2">
    <source>
        <dbReference type="EMBL" id="EAS84061.1"/>
    </source>
</evidence>
<comment type="caution">
    <text evidence="2">The sequence shown here is derived from an EMBL/GenBank/DDBJ whole genome shotgun (WGS) entry which is preliminary data.</text>
</comment>